<dbReference type="Proteomes" id="UP000678499">
    <property type="component" value="Unassembled WGS sequence"/>
</dbReference>
<organism evidence="2">
    <name type="scientific">Notodromas monacha</name>
    <dbReference type="NCBI Taxonomy" id="399045"/>
    <lineage>
        <taxon>Eukaryota</taxon>
        <taxon>Metazoa</taxon>
        <taxon>Ecdysozoa</taxon>
        <taxon>Arthropoda</taxon>
        <taxon>Crustacea</taxon>
        <taxon>Oligostraca</taxon>
        <taxon>Ostracoda</taxon>
        <taxon>Podocopa</taxon>
        <taxon>Podocopida</taxon>
        <taxon>Cypridocopina</taxon>
        <taxon>Cypridoidea</taxon>
        <taxon>Cyprididae</taxon>
        <taxon>Notodromas</taxon>
    </lineage>
</organism>
<dbReference type="Pfam" id="PF13582">
    <property type="entry name" value="Reprolysin_3"/>
    <property type="match status" value="1"/>
</dbReference>
<dbReference type="AlphaFoldDB" id="A0A7R9BZC3"/>
<evidence type="ECO:0000256" key="1">
    <source>
        <dbReference type="SAM" id="SignalP"/>
    </source>
</evidence>
<dbReference type="PANTHER" id="PTHR13723:SF200">
    <property type="entry name" value="ADAM METALLOPEPTIDASE WITH THROMBOSPONDIN TYPE 1 MOTIF B, ISOFORM B"/>
    <property type="match status" value="1"/>
</dbReference>
<evidence type="ECO:0000313" key="2">
    <source>
        <dbReference type="EMBL" id="CAD7282967.1"/>
    </source>
</evidence>
<sequence length="199" mass="22026">MKVILIVLFCLMQNLGSESVVIDCSWPVIVKERFPTFEKRSKRFAEEGSGFSEENPEEGSGFQESIFVDTSGEIVQPKLGISGEKFVEALLVADYSMVRHFAGDDLETYLMTVMNMDEFTSDDGSADSLLKSFCKWQHLRNTEDDSDPLHHDIAILNVTCNTLGLAEVGSLCESASSCNINEDSGLTLAYTIAHEIAHK</sequence>
<proteinExistence type="predicted"/>
<dbReference type="GO" id="GO:0006508">
    <property type="term" value="P:proteolysis"/>
    <property type="evidence" value="ECO:0007669"/>
    <property type="project" value="TreeGrafter"/>
</dbReference>
<accession>A0A7R9BZC3</accession>
<dbReference type="Gene3D" id="3.40.390.10">
    <property type="entry name" value="Collagenase (Catalytic Domain)"/>
    <property type="match status" value="1"/>
</dbReference>
<dbReference type="GO" id="GO:0004222">
    <property type="term" value="F:metalloendopeptidase activity"/>
    <property type="evidence" value="ECO:0007669"/>
    <property type="project" value="TreeGrafter"/>
</dbReference>
<dbReference type="GO" id="GO:0030198">
    <property type="term" value="P:extracellular matrix organization"/>
    <property type="evidence" value="ECO:0007669"/>
    <property type="project" value="TreeGrafter"/>
</dbReference>
<dbReference type="PANTHER" id="PTHR13723">
    <property type="entry name" value="ADAMTS A DISINTEGRIN AND METALLOPROTEASE WITH THROMBOSPONDIN MOTIFS PROTEASE"/>
    <property type="match status" value="1"/>
</dbReference>
<protein>
    <recommendedName>
        <fullName evidence="4">Peptidase M12B domain-containing protein</fullName>
    </recommendedName>
</protein>
<dbReference type="InterPro" id="IPR024079">
    <property type="entry name" value="MetalloPept_cat_dom_sf"/>
</dbReference>
<dbReference type="EMBL" id="OA886646">
    <property type="protein sequence ID" value="CAD7282967.1"/>
    <property type="molecule type" value="Genomic_DNA"/>
</dbReference>
<dbReference type="OrthoDB" id="412680at2759"/>
<reference evidence="2" key="1">
    <citation type="submission" date="2020-11" db="EMBL/GenBank/DDBJ databases">
        <authorList>
            <person name="Tran Van P."/>
        </authorList>
    </citation>
    <scope>NUCLEOTIDE SEQUENCE</scope>
</reference>
<keyword evidence="3" id="KW-1185">Reference proteome</keyword>
<feature type="chain" id="PRO_5036403116" description="Peptidase M12B domain-containing protein" evidence="1">
    <location>
        <begin position="20"/>
        <end position="199"/>
    </location>
</feature>
<dbReference type="EMBL" id="CAJPEX010004609">
    <property type="protein sequence ID" value="CAG0923119.1"/>
    <property type="molecule type" value="Genomic_DNA"/>
</dbReference>
<feature type="signal peptide" evidence="1">
    <location>
        <begin position="1"/>
        <end position="19"/>
    </location>
</feature>
<gene>
    <name evidence="2" type="ORF">NMOB1V02_LOCUS10585</name>
</gene>
<dbReference type="InterPro" id="IPR050439">
    <property type="entry name" value="ADAMTS_ADAMTS-like"/>
</dbReference>
<evidence type="ECO:0000313" key="3">
    <source>
        <dbReference type="Proteomes" id="UP000678499"/>
    </source>
</evidence>
<evidence type="ECO:0008006" key="4">
    <source>
        <dbReference type="Google" id="ProtNLM"/>
    </source>
</evidence>
<keyword evidence="1" id="KW-0732">Signal</keyword>
<dbReference type="SUPFAM" id="SSF55486">
    <property type="entry name" value="Metalloproteases ('zincins'), catalytic domain"/>
    <property type="match status" value="1"/>
</dbReference>
<dbReference type="GO" id="GO:0031012">
    <property type="term" value="C:extracellular matrix"/>
    <property type="evidence" value="ECO:0007669"/>
    <property type="project" value="TreeGrafter"/>
</dbReference>
<name>A0A7R9BZC3_9CRUS</name>